<feature type="compositionally biased region" description="Basic and acidic residues" evidence="1">
    <location>
        <begin position="181"/>
        <end position="195"/>
    </location>
</feature>
<accession>A0A9P7DR17</accession>
<dbReference type="AlphaFoldDB" id="A0A9P7DR17"/>
<keyword evidence="2" id="KW-0812">Transmembrane</keyword>
<dbReference type="RefSeq" id="XP_041164641.1">
    <property type="nucleotide sequence ID" value="XM_041305894.1"/>
</dbReference>
<sequence>MNAYFSREKNRPLAGVTLRQTPWIDFLKRSIGGSGSLTLVTSFPFLPAPVVQAIRAVASASASAVGSDGLQGASQGATRITIAILVTVLVLVGLGITYHWWRPATPIHSTVKSADIGTLPISLQHAQCAIAAGNVTASVLSAVGQWTRISIAGPSKPAAGSSVPPPAATNGAKSHASVPPKDSDSDSFRCPEASDIKHRSECNASFLEMMSPSIFP</sequence>
<feature type="transmembrane region" description="Helical" evidence="2">
    <location>
        <begin position="80"/>
        <end position="101"/>
    </location>
</feature>
<dbReference type="Proteomes" id="UP000719766">
    <property type="component" value="Unassembled WGS sequence"/>
</dbReference>
<evidence type="ECO:0000313" key="4">
    <source>
        <dbReference type="Proteomes" id="UP000719766"/>
    </source>
</evidence>
<reference evidence="3" key="1">
    <citation type="journal article" date="2020" name="New Phytol.">
        <title>Comparative genomics reveals dynamic genome evolution in host specialist ectomycorrhizal fungi.</title>
        <authorList>
            <person name="Lofgren L.A."/>
            <person name="Nguyen N.H."/>
            <person name="Vilgalys R."/>
            <person name="Ruytinx J."/>
            <person name="Liao H.L."/>
            <person name="Branco S."/>
            <person name="Kuo A."/>
            <person name="LaButti K."/>
            <person name="Lipzen A."/>
            <person name="Andreopoulos W."/>
            <person name="Pangilinan J."/>
            <person name="Riley R."/>
            <person name="Hundley H."/>
            <person name="Na H."/>
            <person name="Barry K."/>
            <person name="Grigoriev I.V."/>
            <person name="Stajich J.E."/>
            <person name="Kennedy P.G."/>
        </authorList>
    </citation>
    <scope>NUCLEOTIDE SEQUENCE</scope>
    <source>
        <strain evidence="3">S12</strain>
    </source>
</reference>
<keyword evidence="2" id="KW-1133">Transmembrane helix</keyword>
<keyword evidence="4" id="KW-1185">Reference proteome</keyword>
<dbReference type="OrthoDB" id="10620628at2759"/>
<name>A0A9P7DR17_9AGAM</name>
<evidence type="ECO:0000313" key="3">
    <source>
        <dbReference type="EMBL" id="KAG1800899.1"/>
    </source>
</evidence>
<gene>
    <name evidence="3" type="ORF">HD556DRAFT_1438900</name>
</gene>
<dbReference type="EMBL" id="JABBWE010000008">
    <property type="protein sequence ID" value="KAG1800899.1"/>
    <property type="molecule type" value="Genomic_DNA"/>
</dbReference>
<evidence type="ECO:0000256" key="1">
    <source>
        <dbReference type="SAM" id="MobiDB-lite"/>
    </source>
</evidence>
<dbReference type="GeneID" id="64599658"/>
<proteinExistence type="predicted"/>
<comment type="caution">
    <text evidence="3">The sequence shown here is derived from an EMBL/GenBank/DDBJ whole genome shotgun (WGS) entry which is preliminary data.</text>
</comment>
<protein>
    <submittedName>
        <fullName evidence="3">Uncharacterized protein</fullName>
    </submittedName>
</protein>
<organism evidence="3 4">
    <name type="scientific">Suillus plorans</name>
    <dbReference type="NCBI Taxonomy" id="116603"/>
    <lineage>
        <taxon>Eukaryota</taxon>
        <taxon>Fungi</taxon>
        <taxon>Dikarya</taxon>
        <taxon>Basidiomycota</taxon>
        <taxon>Agaricomycotina</taxon>
        <taxon>Agaricomycetes</taxon>
        <taxon>Agaricomycetidae</taxon>
        <taxon>Boletales</taxon>
        <taxon>Suillineae</taxon>
        <taxon>Suillaceae</taxon>
        <taxon>Suillus</taxon>
    </lineage>
</organism>
<feature type="region of interest" description="Disordered" evidence="1">
    <location>
        <begin position="154"/>
        <end position="195"/>
    </location>
</feature>
<evidence type="ECO:0000256" key="2">
    <source>
        <dbReference type="SAM" id="Phobius"/>
    </source>
</evidence>
<keyword evidence="2" id="KW-0472">Membrane</keyword>